<evidence type="ECO:0000313" key="2">
    <source>
        <dbReference type="EMBL" id="QAT85182.1"/>
    </source>
</evidence>
<dbReference type="AlphaFoldDB" id="A0A410RTK8"/>
<evidence type="ECO:0000313" key="3">
    <source>
        <dbReference type="Proteomes" id="UP000288758"/>
    </source>
</evidence>
<gene>
    <name evidence="2" type="ORF">EJ065_3621</name>
</gene>
<dbReference type="InterPro" id="IPR021655">
    <property type="entry name" value="Put_metal-bd"/>
</dbReference>
<feature type="compositionally biased region" description="Gly residues" evidence="1">
    <location>
        <begin position="599"/>
        <end position="619"/>
    </location>
</feature>
<sequence length="746" mass="72691">MAPLPCPGKCSLQCGAMYRLCLLGCVVFLAACGEKAPDEGAIRVSVKYGTFKPACVRVEAKDANGHQEATDILSSQFKNAEKNEVLVAVRRKADWDQALTVTASSYASSTATGCDGPFVEQHSSNGPLTVVARKFTNFEVTLKATDADGDGHLAGAMWSEPSDCDDSNPARYPGAVETCGATVDLNCNQLVGCQEPNCGGNPCDDGNACTTGDHCEGSGLEAKCVPTQTTTCTQPTGVCDARLTCNPASGLCEAAESTVGKSCNDGNACTDGDSCGADGKCGGTARTCTTSEQCLSSSGTCNPANGQCVFTPLPDTTACQDPLACTTPDRCDGNGNCVGTPTTCAPAPCYRVKQLCTVNTECEYEVDLNGTCTTSGGVPGVCMADASCTPFPYRPSNFDPNAIVATDIGELRTNGSVTFDTTDSSWSPPGAITSEATLKIVSIPQPDGNPPALLIPVRVLDLKGDLTITGPSPVILAVYGDANVNQSILTTGNIPNGNTECGASNGVAGTYSGTTGGGGGGAGNGTSGASGGKTSNGSTQGAAGTSRPTTPEPLLGGCAGGNGGGHASAAGGKGGAGGGALQLSVSRTLTVSKNVSASGNGGEGGKASGSAGAGGGGGGSGGRVVLEAFQIQLTSAARITANGGGGGKGGSDANNAGAGGTNGSQTTATPAGGGNTGNTTGGAGGAGGAGMEVPTPGSDGVQDLIGTRGGGGGGGGAAGHIHLRSVQSCAIDIGAVVSPSSGCTAP</sequence>
<dbReference type="Proteomes" id="UP000288758">
    <property type="component" value="Chromosome"/>
</dbReference>
<keyword evidence="2" id="KW-0449">Lipoprotein</keyword>
<dbReference type="Pfam" id="PF11617">
    <property type="entry name" value="Cu-binding_MopE"/>
    <property type="match status" value="1"/>
</dbReference>
<feature type="compositionally biased region" description="Gly residues" evidence="1">
    <location>
        <begin position="522"/>
        <end position="531"/>
    </location>
</feature>
<organism evidence="2 3">
    <name type="scientific">Corallococcus coralloides</name>
    <name type="common">Myxococcus coralloides</name>
    <dbReference type="NCBI Taxonomy" id="184914"/>
    <lineage>
        <taxon>Bacteria</taxon>
        <taxon>Pseudomonadati</taxon>
        <taxon>Myxococcota</taxon>
        <taxon>Myxococcia</taxon>
        <taxon>Myxococcales</taxon>
        <taxon>Cystobacterineae</taxon>
        <taxon>Myxococcaceae</taxon>
        <taxon>Corallococcus</taxon>
    </lineage>
</organism>
<protein>
    <submittedName>
        <fullName evidence="2">Putative lipoprotein</fullName>
    </submittedName>
</protein>
<feature type="compositionally biased region" description="Gly residues" evidence="1">
    <location>
        <begin position="707"/>
        <end position="716"/>
    </location>
</feature>
<accession>A0A410RTK8</accession>
<feature type="region of interest" description="Disordered" evidence="1">
    <location>
        <begin position="594"/>
        <end position="619"/>
    </location>
</feature>
<feature type="region of interest" description="Disordered" evidence="1">
    <location>
        <begin position="522"/>
        <end position="561"/>
    </location>
</feature>
<name>A0A410RTK8_CORCK</name>
<evidence type="ECO:0000256" key="1">
    <source>
        <dbReference type="SAM" id="MobiDB-lite"/>
    </source>
</evidence>
<dbReference type="EMBL" id="CP034669">
    <property type="protein sequence ID" value="QAT85182.1"/>
    <property type="molecule type" value="Genomic_DNA"/>
</dbReference>
<reference evidence="2 3" key="1">
    <citation type="submission" date="2018-12" db="EMBL/GenBank/DDBJ databases">
        <title>Complete Genome Sequence of the Corallopyronin A producing Myxobacterium Corallococcus coralloides B035.</title>
        <authorList>
            <person name="Bouhired S.M."/>
            <person name="Rupp O."/>
            <person name="Blom J."/>
            <person name="Schaeberle T.F."/>
            <person name="Kehraus S."/>
            <person name="Schiefer A."/>
            <person name="Pfarr K."/>
            <person name="Goesmann A."/>
            <person name="Hoerauf A."/>
            <person name="Koenig G.M."/>
        </authorList>
    </citation>
    <scope>NUCLEOTIDE SEQUENCE [LARGE SCALE GENOMIC DNA]</scope>
    <source>
        <strain evidence="2 3">B035</strain>
    </source>
</reference>
<feature type="region of interest" description="Disordered" evidence="1">
    <location>
        <begin position="643"/>
        <end position="716"/>
    </location>
</feature>
<proteinExistence type="predicted"/>
<feature type="compositionally biased region" description="Gly residues" evidence="1">
    <location>
        <begin position="671"/>
        <end position="690"/>
    </location>
</feature>
<feature type="compositionally biased region" description="Polar residues" evidence="1">
    <location>
        <begin position="540"/>
        <end position="549"/>
    </location>
</feature>